<dbReference type="AlphaFoldDB" id="A0AAV2RMY4"/>
<feature type="non-terminal residue" evidence="1">
    <location>
        <position position="100"/>
    </location>
</feature>
<organism evidence="1 2">
    <name type="scientific">Meganyctiphanes norvegica</name>
    <name type="common">Northern krill</name>
    <name type="synonym">Thysanopoda norvegica</name>
    <dbReference type="NCBI Taxonomy" id="48144"/>
    <lineage>
        <taxon>Eukaryota</taxon>
        <taxon>Metazoa</taxon>
        <taxon>Ecdysozoa</taxon>
        <taxon>Arthropoda</taxon>
        <taxon>Crustacea</taxon>
        <taxon>Multicrustacea</taxon>
        <taxon>Malacostraca</taxon>
        <taxon>Eumalacostraca</taxon>
        <taxon>Eucarida</taxon>
        <taxon>Euphausiacea</taxon>
        <taxon>Euphausiidae</taxon>
        <taxon>Meganyctiphanes</taxon>
    </lineage>
</organism>
<sequence length="100" mass="11495">MDDTEYPTPSDVYNQSKVYVKQDGRHQPEYYGYEEPCPDAEDISPCVCTYDTVSKAMDLECSAVESEEQLKQIFKADFPLKNFNKFDLHDNNNIKVLEAG</sequence>
<gene>
    <name evidence="1" type="ORF">MNOR_LOCUS27275</name>
</gene>
<evidence type="ECO:0000313" key="1">
    <source>
        <dbReference type="EMBL" id="CAL4133709.1"/>
    </source>
</evidence>
<dbReference type="EMBL" id="CAXKWB010028417">
    <property type="protein sequence ID" value="CAL4133709.1"/>
    <property type="molecule type" value="Genomic_DNA"/>
</dbReference>
<keyword evidence="2" id="KW-1185">Reference proteome</keyword>
<reference evidence="1 2" key="1">
    <citation type="submission" date="2024-05" db="EMBL/GenBank/DDBJ databases">
        <authorList>
            <person name="Wallberg A."/>
        </authorList>
    </citation>
    <scope>NUCLEOTIDE SEQUENCE [LARGE SCALE GENOMIC DNA]</scope>
</reference>
<accession>A0AAV2RMY4</accession>
<name>A0AAV2RMY4_MEGNR</name>
<dbReference type="Proteomes" id="UP001497623">
    <property type="component" value="Unassembled WGS sequence"/>
</dbReference>
<proteinExistence type="predicted"/>
<comment type="caution">
    <text evidence="1">The sequence shown here is derived from an EMBL/GenBank/DDBJ whole genome shotgun (WGS) entry which is preliminary data.</text>
</comment>
<protein>
    <submittedName>
        <fullName evidence="1">Uncharacterized protein</fullName>
    </submittedName>
</protein>
<evidence type="ECO:0000313" key="2">
    <source>
        <dbReference type="Proteomes" id="UP001497623"/>
    </source>
</evidence>